<protein>
    <recommendedName>
        <fullName evidence="8">Glycosyl transferase family 2</fullName>
    </recommendedName>
</protein>
<accession>A0A432WXE0</accession>
<reference evidence="7" key="1">
    <citation type="journal article" date="2018" name="Front. Microbiol.">
        <title>Genome-Based Analysis Reveals the Taxonomy and Diversity of the Family Idiomarinaceae.</title>
        <authorList>
            <person name="Liu Y."/>
            <person name="Lai Q."/>
            <person name="Shao Z."/>
        </authorList>
    </citation>
    <scope>NUCLEOTIDE SEQUENCE [LARGE SCALE GENOMIC DNA]</scope>
    <source>
        <strain evidence="7">AIS</strain>
    </source>
</reference>
<dbReference type="EMBL" id="PIPP01000001">
    <property type="protein sequence ID" value="RUO38458.1"/>
    <property type="molecule type" value="Genomic_DNA"/>
</dbReference>
<sequence length="222" mass="25274">MLENENQDNRSTGGQGIHLCVVIPVAPEENQHTQLLADLEQLAFVFQQHEIALTVSVVSAGGRAKSLNQGAERSADGFIWFLHADSRITAENVRALALALKRQTSLRTIFYFNLYFREGGLARLNAIGANLRSRLFSAPYGDQGFCMHRSLWKRLGGYREDVAYAEDLLFVQAARKVGAEVVRVPSTLSSSARKYQQQGWLHLTLRYQRIYWKLTFKNRWQK</sequence>
<keyword evidence="2" id="KW-1003">Cell membrane</keyword>
<evidence type="ECO:0000256" key="2">
    <source>
        <dbReference type="ARBA" id="ARBA00022475"/>
    </source>
</evidence>
<keyword evidence="4" id="KW-0808">Transferase</keyword>
<evidence type="ECO:0000256" key="1">
    <source>
        <dbReference type="ARBA" id="ARBA00004236"/>
    </source>
</evidence>
<evidence type="ECO:0000256" key="3">
    <source>
        <dbReference type="ARBA" id="ARBA00022676"/>
    </source>
</evidence>
<dbReference type="Proteomes" id="UP000286934">
    <property type="component" value="Unassembled WGS sequence"/>
</dbReference>
<evidence type="ECO:0000313" key="7">
    <source>
        <dbReference type="Proteomes" id="UP000286934"/>
    </source>
</evidence>
<evidence type="ECO:0000256" key="4">
    <source>
        <dbReference type="ARBA" id="ARBA00022679"/>
    </source>
</evidence>
<dbReference type="SUPFAM" id="SSF53448">
    <property type="entry name" value="Nucleotide-diphospho-sugar transferases"/>
    <property type="match status" value="1"/>
</dbReference>
<dbReference type="OrthoDB" id="5291101at2"/>
<gene>
    <name evidence="6" type="ORF">CWE13_02125</name>
</gene>
<name>A0A432WXE0_9GAMM</name>
<comment type="subcellular location">
    <subcellularLocation>
        <location evidence="1">Cell membrane</location>
    </subcellularLocation>
</comment>
<dbReference type="AlphaFoldDB" id="A0A432WXE0"/>
<dbReference type="PANTHER" id="PTHR43646">
    <property type="entry name" value="GLYCOSYLTRANSFERASE"/>
    <property type="match status" value="1"/>
</dbReference>
<evidence type="ECO:0000256" key="5">
    <source>
        <dbReference type="ARBA" id="ARBA00023136"/>
    </source>
</evidence>
<dbReference type="PANTHER" id="PTHR43646:SF2">
    <property type="entry name" value="GLYCOSYLTRANSFERASE 2-LIKE DOMAIN-CONTAINING PROTEIN"/>
    <property type="match status" value="1"/>
</dbReference>
<dbReference type="GO" id="GO:0016757">
    <property type="term" value="F:glycosyltransferase activity"/>
    <property type="evidence" value="ECO:0007669"/>
    <property type="project" value="UniProtKB-KW"/>
</dbReference>
<evidence type="ECO:0008006" key="8">
    <source>
        <dbReference type="Google" id="ProtNLM"/>
    </source>
</evidence>
<comment type="caution">
    <text evidence="6">The sequence shown here is derived from an EMBL/GenBank/DDBJ whole genome shotgun (WGS) entry which is preliminary data.</text>
</comment>
<proteinExistence type="predicted"/>
<dbReference type="RefSeq" id="WP_126805678.1">
    <property type="nucleotide sequence ID" value="NZ_PIPP01000001.1"/>
</dbReference>
<dbReference type="GO" id="GO:0005886">
    <property type="term" value="C:plasma membrane"/>
    <property type="evidence" value="ECO:0007669"/>
    <property type="project" value="UniProtKB-SubCell"/>
</dbReference>
<keyword evidence="7" id="KW-1185">Reference proteome</keyword>
<keyword evidence="3" id="KW-0328">Glycosyltransferase</keyword>
<keyword evidence="5" id="KW-0472">Membrane</keyword>
<dbReference type="Gene3D" id="3.90.550.10">
    <property type="entry name" value="Spore Coat Polysaccharide Biosynthesis Protein SpsA, Chain A"/>
    <property type="match status" value="1"/>
</dbReference>
<organism evidence="6 7">
    <name type="scientific">Aliidiomarina shirensis</name>
    <dbReference type="NCBI Taxonomy" id="1048642"/>
    <lineage>
        <taxon>Bacteria</taxon>
        <taxon>Pseudomonadati</taxon>
        <taxon>Pseudomonadota</taxon>
        <taxon>Gammaproteobacteria</taxon>
        <taxon>Alteromonadales</taxon>
        <taxon>Idiomarinaceae</taxon>
        <taxon>Aliidiomarina</taxon>
    </lineage>
</organism>
<dbReference type="InterPro" id="IPR029044">
    <property type="entry name" value="Nucleotide-diphossugar_trans"/>
</dbReference>
<evidence type="ECO:0000313" key="6">
    <source>
        <dbReference type="EMBL" id="RUO38458.1"/>
    </source>
</evidence>